<evidence type="ECO:0000259" key="5">
    <source>
        <dbReference type="Pfam" id="PF07159"/>
    </source>
</evidence>
<keyword evidence="7" id="KW-1185">Reference proteome</keyword>
<evidence type="ECO:0000256" key="2">
    <source>
        <dbReference type="ARBA" id="ARBA00005778"/>
    </source>
</evidence>
<evidence type="ECO:0000256" key="3">
    <source>
        <dbReference type="ARBA" id="ARBA00023136"/>
    </source>
</evidence>
<dbReference type="AlphaFoldDB" id="A0A7R9BGJ9"/>
<organism evidence="6">
    <name type="scientific">Notodromas monacha</name>
    <dbReference type="NCBI Taxonomy" id="399045"/>
    <lineage>
        <taxon>Eukaryota</taxon>
        <taxon>Metazoa</taxon>
        <taxon>Ecdysozoa</taxon>
        <taxon>Arthropoda</taxon>
        <taxon>Crustacea</taxon>
        <taxon>Oligostraca</taxon>
        <taxon>Ostracoda</taxon>
        <taxon>Podocopa</taxon>
        <taxon>Podocopida</taxon>
        <taxon>Cypridocopina</taxon>
        <taxon>Cypridoidea</taxon>
        <taxon>Cyprididae</taxon>
        <taxon>Notodromas</taxon>
    </lineage>
</organism>
<dbReference type="EMBL" id="CAJPEX010000323">
    <property type="protein sequence ID" value="CAG0915091.1"/>
    <property type="molecule type" value="Genomic_DNA"/>
</dbReference>
<feature type="domain" description="CYRIA/CYRIB Rac1 binding" evidence="5">
    <location>
        <begin position="22"/>
        <end position="338"/>
    </location>
</feature>
<dbReference type="Pfam" id="PF07159">
    <property type="entry name" value="CYRIA-B_Rac1-bd"/>
    <property type="match status" value="1"/>
</dbReference>
<evidence type="ECO:0000256" key="1">
    <source>
        <dbReference type="ARBA" id="ARBA00004635"/>
    </source>
</evidence>
<gene>
    <name evidence="6" type="ORF">NMOB1V02_LOCUS2749</name>
</gene>
<dbReference type="EMBL" id="OA882360">
    <property type="protein sequence ID" value="CAD7274939.1"/>
    <property type="molecule type" value="Genomic_DNA"/>
</dbReference>
<comment type="similarity">
    <text evidence="2">Belongs to the CYRI family.</text>
</comment>
<comment type="subcellular location">
    <subcellularLocation>
        <location evidence="1">Membrane</location>
        <topology evidence="1">Lipid-anchor</topology>
    </subcellularLocation>
</comment>
<reference evidence="6" key="1">
    <citation type="submission" date="2020-11" db="EMBL/GenBank/DDBJ databases">
        <authorList>
            <person name="Tran Van P."/>
        </authorList>
    </citation>
    <scope>NUCLEOTIDE SEQUENCE</scope>
</reference>
<dbReference type="Proteomes" id="UP000678499">
    <property type="component" value="Unassembled WGS sequence"/>
</dbReference>
<dbReference type="InterPro" id="IPR039789">
    <property type="entry name" value="CYRI"/>
</dbReference>
<proteinExistence type="inferred from homology"/>
<protein>
    <recommendedName>
        <fullName evidence="5">CYRIA/CYRIB Rac1 binding domain-containing protein</fullName>
    </recommendedName>
</protein>
<evidence type="ECO:0000313" key="6">
    <source>
        <dbReference type="EMBL" id="CAD7274939.1"/>
    </source>
</evidence>
<dbReference type="OrthoDB" id="60973at2759"/>
<evidence type="ECO:0000256" key="4">
    <source>
        <dbReference type="ARBA" id="ARBA00023288"/>
    </source>
</evidence>
<dbReference type="InterPro" id="IPR009828">
    <property type="entry name" value="CYRIA/CYRIB_Rac1-bd"/>
</dbReference>
<name>A0A7R9BGJ9_9CRUS</name>
<dbReference type="GO" id="GO:0031267">
    <property type="term" value="F:small GTPase binding"/>
    <property type="evidence" value="ECO:0007669"/>
    <property type="project" value="InterPro"/>
</dbReference>
<accession>A0A7R9BGJ9</accession>
<dbReference type="GO" id="GO:0030833">
    <property type="term" value="P:regulation of actin filament polymerization"/>
    <property type="evidence" value="ECO:0007669"/>
    <property type="project" value="InterPro"/>
</dbReference>
<dbReference type="GO" id="GO:0016020">
    <property type="term" value="C:membrane"/>
    <property type="evidence" value="ECO:0007669"/>
    <property type="project" value="UniProtKB-SubCell"/>
</dbReference>
<keyword evidence="3" id="KW-0472">Membrane</keyword>
<evidence type="ECO:0000313" key="7">
    <source>
        <dbReference type="Proteomes" id="UP000678499"/>
    </source>
</evidence>
<sequence length="343" mass="39174">MGNLLRLLSRDDSNCCSPQKYDIYLDFENASPTENELAVYEEVNEVLKRCDEILQELEGYRGAGEEIREAISQPSDEKQILAWKAIAPLVMKLKKFYMFSMEVREYRISVKKLVPKILEHLSSGPSSTMENLETQQAIVKQFAEILHFTLKFDELKMNAPAIQNDFSYYRRTISRSKISKVQEQQNGTDVQDDFYIPSDFAINMSMFYAHATPMLKVLSDATSAFVIQSETPSTVQNTTEMLGTMARVCQRMIDNQDLINRFKCCETHLFVLRVMVGLIILYDHVHPSGAFAKTSCIDIKGCIKVLKEQPTSNSENLLNALRYTTMHLNDDSTPKNIRAMLAT</sequence>
<keyword evidence="4" id="KW-0449">Lipoprotein</keyword>
<dbReference type="PANTHER" id="PTHR12422">
    <property type="entry name" value="GH09096P"/>
    <property type="match status" value="1"/>
</dbReference>